<dbReference type="PANTHER" id="PTHR10622:SF10">
    <property type="entry name" value="HET DOMAIN-CONTAINING PROTEIN"/>
    <property type="match status" value="1"/>
</dbReference>
<reference evidence="2 3" key="1">
    <citation type="submission" date="2019-04" db="EMBL/GenBank/DDBJ databases">
        <title>Friends and foes A comparative genomics study of 23 Aspergillus species from section Flavi.</title>
        <authorList>
            <consortium name="DOE Joint Genome Institute"/>
            <person name="Kjaerbolling I."/>
            <person name="Vesth T."/>
            <person name="Frisvad J.C."/>
            <person name="Nybo J.L."/>
            <person name="Theobald S."/>
            <person name="Kildgaard S."/>
            <person name="Isbrandt T."/>
            <person name="Kuo A."/>
            <person name="Sato A."/>
            <person name="Lyhne E.K."/>
            <person name="Kogle M.E."/>
            <person name="Wiebenga A."/>
            <person name="Kun R.S."/>
            <person name="Lubbers R.J."/>
            <person name="Makela M.R."/>
            <person name="Barry K."/>
            <person name="Chovatia M."/>
            <person name="Clum A."/>
            <person name="Daum C."/>
            <person name="Haridas S."/>
            <person name="He G."/>
            <person name="LaButti K."/>
            <person name="Lipzen A."/>
            <person name="Mondo S."/>
            <person name="Riley R."/>
            <person name="Salamov A."/>
            <person name="Simmons B.A."/>
            <person name="Magnuson J.K."/>
            <person name="Henrissat B."/>
            <person name="Mortensen U.H."/>
            <person name="Larsen T.O."/>
            <person name="Devries R.P."/>
            <person name="Grigoriev I.V."/>
            <person name="Machida M."/>
            <person name="Baker S.E."/>
            <person name="Andersen M.R."/>
        </authorList>
    </citation>
    <scope>NUCLEOTIDE SEQUENCE [LARGE SCALE GENOMIC DNA]</scope>
    <source>
        <strain evidence="2 3">CBS 117626</strain>
    </source>
</reference>
<accession>A0A5N6UNS3</accession>
<evidence type="ECO:0000256" key="1">
    <source>
        <dbReference type="SAM" id="MobiDB-lite"/>
    </source>
</evidence>
<sequence>MRYNRTHGHRKKSPSKKSIRGEHAINKDARKSKNAANNLEYAWVDTCSIDKSSSAELSEAINPMFQWYKDAHYLANTVTRVDGIPEVGYSKSFWRR</sequence>
<keyword evidence="3" id="KW-1185">Reference proteome</keyword>
<organism evidence="2 3">
    <name type="scientific">Aspergillus tamarii</name>
    <dbReference type="NCBI Taxonomy" id="41984"/>
    <lineage>
        <taxon>Eukaryota</taxon>
        <taxon>Fungi</taxon>
        <taxon>Dikarya</taxon>
        <taxon>Ascomycota</taxon>
        <taxon>Pezizomycotina</taxon>
        <taxon>Eurotiomycetes</taxon>
        <taxon>Eurotiomycetidae</taxon>
        <taxon>Eurotiales</taxon>
        <taxon>Aspergillaceae</taxon>
        <taxon>Aspergillus</taxon>
        <taxon>Aspergillus subgen. Circumdati</taxon>
    </lineage>
</organism>
<gene>
    <name evidence="2" type="ORF">BDV40DRAFT_302486</name>
</gene>
<feature type="region of interest" description="Disordered" evidence="1">
    <location>
        <begin position="1"/>
        <end position="31"/>
    </location>
</feature>
<name>A0A5N6UNS3_ASPTM</name>
<evidence type="ECO:0000313" key="3">
    <source>
        <dbReference type="Proteomes" id="UP000326950"/>
    </source>
</evidence>
<dbReference type="Proteomes" id="UP000326950">
    <property type="component" value="Unassembled WGS sequence"/>
</dbReference>
<proteinExistence type="predicted"/>
<dbReference type="EMBL" id="ML738660">
    <property type="protein sequence ID" value="KAE8160298.1"/>
    <property type="molecule type" value="Genomic_DNA"/>
</dbReference>
<feature type="compositionally biased region" description="Basic and acidic residues" evidence="1">
    <location>
        <begin position="19"/>
        <end position="31"/>
    </location>
</feature>
<evidence type="ECO:0000313" key="2">
    <source>
        <dbReference type="EMBL" id="KAE8160298.1"/>
    </source>
</evidence>
<feature type="compositionally biased region" description="Basic residues" evidence="1">
    <location>
        <begin position="1"/>
        <end position="18"/>
    </location>
</feature>
<dbReference type="AlphaFoldDB" id="A0A5N6UNS3"/>
<protein>
    <recommendedName>
        <fullName evidence="4">Heterokaryon incompatibility domain-containing protein</fullName>
    </recommendedName>
</protein>
<evidence type="ECO:0008006" key="4">
    <source>
        <dbReference type="Google" id="ProtNLM"/>
    </source>
</evidence>
<dbReference type="OrthoDB" id="674604at2759"/>
<dbReference type="PANTHER" id="PTHR10622">
    <property type="entry name" value="HET DOMAIN-CONTAINING PROTEIN"/>
    <property type="match status" value="1"/>
</dbReference>